<feature type="domain" description="ABC transporter" evidence="5">
    <location>
        <begin position="4"/>
        <end position="228"/>
    </location>
</feature>
<dbReference type="Pfam" id="PF00005">
    <property type="entry name" value="ABC_tran"/>
    <property type="match status" value="1"/>
</dbReference>
<dbReference type="GO" id="GO:0016887">
    <property type="term" value="F:ATP hydrolysis activity"/>
    <property type="evidence" value="ECO:0007669"/>
    <property type="project" value="InterPro"/>
</dbReference>
<dbReference type="RefSeq" id="WP_069692329.1">
    <property type="nucleotide sequence ID" value="NZ_CP017147.1"/>
</dbReference>
<organism evidence="6 7">
    <name type="scientific">Bosea vaviloviae</name>
    <dbReference type="NCBI Taxonomy" id="1526658"/>
    <lineage>
        <taxon>Bacteria</taxon>
        <taxon>Pseudomonadati</taxon>
        <taxon>Pseudomonadota</taxon>
        <taxon>Alphaproteobacteria</taxon>
        <taxon>Hyphomicrobiales</taxon>
        <taxon>Boseaceae</taxon>
        <taxon>Bosea</taxon>
    </lineage>
</organism>
<keyword evidence="2" id="KW-0813">Transport</keyword>
<keyword evidence="3" id="KW-0547">Nucleotide-binding</keyword>
<evidence type="ECO:0000256" key="3">
    <source>
        <dbReference type="ARBA" id="ARBA00022741"/>
    </source>
</evidence>
<evidence type="ECO:0000313" key="6">
    <source>
        <dbReference type="EMBL" id="AOO83128.1"/>
    </source>
</evidence>
<dbReference type="AlphaFoldDB" id="A0A1D7U6W3"/>
<evidence type="ECO:0000313" key="7">
    <source>
        <dbReference type="Proteomes" id="UP000094969"/>
    </source>
</evidence>
<dbReference type="InterPro" id="IPR027417">
    <property type="entry name" value="P-loop_NTPase"/>
</dbReference>
<proteinExistence type="inferred from homology"/>
<dbReference type="KEGG" id="bvv:BHK69_24185"/>
<dbReference type="PROSITE" id="PS50893">
    <property type="entry name" value="ABC_TRANSPORTER_2"/>
    <property type="match status" value="1"/>
</dbReference>
<gene>
    <name evidence="6" type="ORF">BHK69_24185</name>
</gene>
<comment type="similarity">
    <text evidence="1">Belongs to the ABC transporter superfamily.</text>
</comment>
<keyword evidence="4" id="KW-0067">ATP-binding</keyword>
<sequence>MFEARNLGLRYTVGEREFAALEGVDLSLPRGGFTTIVGRSGCGKTTLLRLLAGLAEPSDGELRFEGGGRPRIGYVFQEPRLMPWLSVARNVGLGLVGRLDKGLLVRRVTEALQLVGLSGFAEAMPDQLSGGMAQRVALARALVLEPDLLLLDEPFGALDAFTRRSLQMELVEIWRARGTTIVFVTHDVEEAVLLGQAVAELSEGRLVGLHRVDLPYPRDATDPALLAHRRTVLERLLETGPNSHLKETVP</sequence>
<dbReference type="Proteomes" id="UP000094969">
    <property type="component" value="Chromosome"/>
</dbReference>
<dbReference type="OrthoDB" id="9807242at2"/>
<dbReference type="InterPro" id="IPR017871">
    <property type="entry name" value="ABC_transporter-like_CS"/>
</dbReference>
<accession>A0A1D7U6W3</accession>
<evidence type="ECO:0000259" key="5">
    <source>
        <dbReference type="PROSITE" id="PS50893"/>
    </source>
</evidence>
<dbReference type="PANTHER" id="PTHR42788">
    <property type="entry name" value="TAURINE IMPORT ATP-BINDING PROTEIN-RELATED"/>
    <property type="match status" value="1"/>
</dbReference>
<name>A0A1D7U6W3_9HYPH</name>
<dbReference type="SUPFAM" id="SSF52540">
    <property type="entry name" value="P-loop containing nucleoside triphosphate hydrolases"/>
    <property type="match status" value="1"/>
</dbReference>
<evidence type="ECO:0000256" key="2">
    <source>
        <dbReference type="ARBA" id="ARBA00022448"/>
    </source>
</evidence>
<keyword evidence="7" id="KW-1185">Reference proteome</keyword>
<dbReference type="PROSITE" id="PS00211">
    <property type="entry name" value="ABC_TRANSPORTER_1"/>
    <property type="match status" value="1"/>
</dbReference>
<dbReference type="Gene3D" id="3.40.50.300">
    <property type="entry name" value="P-loop containing nucleotide triphosphate hydrolases"/>
    <property type="match status" value="1"/>
</dbReference>
<dbReference type="SMART" id="SM00382">
    <property type="entry name" value="AAA"/>
    <property type="match status" value="1"/>
</dbReference>
<dbReference type="GO" id="GO:0005524">
    <property type="term" value="F:ATP binding"/>
    <property type="evidence" value="ECO:0007669"/>
    <property type="project" value="UniProtKB-KW"/>
</dbReference>
<dbReference type="PANTHER" id="PTHR42788:SF19">
    <property type="entry name" value="ALIPHATIC SULFONATES IMPORT ATP-BINDING PROTEIN SSUB 2"/>
    <property type="match status" value="1"/>
</dbReference>
<evidence type="ECO:0000256" key="1">
    <source>
        <dbReference type="ARBA" id="ARBA00005417"/>
    </source>
</evidence>
<dbReference type="STRING" id="1526658.BHK69_24185"/>
<dbReference type="InterPro" id="IPR003439">
    <property type="entry name" value="ABC_transporter-like_ATP-bd"/>
</dbReference>
<dbReference type="InterPro" id="IPR050166">
    <property type="entry name" value="ABC_transporter_ATP-bind"/>
</dbReference>
<reference evidence="6 7" key="1">
    <citation type="journal article" date="2015" name="Antonie Van Leeuwenhoek">
        <title>Bosea vaviloviae sp. nov., a new species of slow-growing rhizobia isolated from nodules of the relict species Vavilovia formosa (Stev.) Fed.</title>
        <authorList>
            <person name="Safronova V.I."/>
            <person name="Kuznetsova I.G."/>
            <person name="Sazanova A.L."/>
            <person name="Kimeklis A.K."/>
            <person name="Belimov A.A."/>
            <person name="Andronov E.E."/>
            <person name="Pinaev A.G."/>
            <person name="Chizhevskaya E.P."/>
            <person name="Pukhaev A.R."/>
            <person name="Popov K.P."/>
            <person name="Willems A."/>
            <person name="Tikhonovich I.A."/>
        </authorList>
    </citation>
    <scope>NUCLEOTIDE SEQUENCE [LARGE SCALE GENOMIC DNA]</scope>
    <source>
        <strain evidence="6 7">Vaf18</strain>
    </source>
</reference>
<protein>
    <recommendedName>
        <fullName evidence="5">ABC transporter domain-containing protein</fullName>
    </recommendedName>
</protein>
<evidence type="ECO:0000256" key="4">
    <source>
        <dbReference type="ARBA" id="ARBA00022840"/>
    </source>
</evidence>
<dbReference type="InterPro" id="IPR003593">
    <property type="entry name" value="AAA+_ATPase"/>
</dbReference>
<dbReference type="EMBL" id="CP017147">
    <property type="protein sequence ID" value="AOO83128.1"/>
    <property type="molecule type" value="Genomic_DNA"/>
</dbReference>